<feature type="region of interest" description="Disordered" evidence="4">
    <location>
        <begin position="190"/>
        <end position="240"/>
    </location>
</feature>
<dbReference type="GO" id="GO:0003676">
    <property type="term" value="F:nucleic acid binding"/>
    <property type="evidence" value="ECO:0007669"/>
    <property type="project" value="InterPro"/>
</dbReference>
<evidence type="ECO:0000313" key="7">
    <source>
        <dbReference type="Proteomes" id="UP001161247"/>
    </source>
</evidence>
<dbReference type="InterPro" id="IPR045166">
    <property type="entry name" value="Spp2-like"/>
</dbReference>
<sequence length="481" mass="53322">MKLSFSLSKKSQTKPPSASVNAAARGGADDAEEESRVYLTEFDASKAPSTDLGKNRVIPPLANEWRPYKKMKNLDLPLQSDGEQPSLQFEVVEASATDPASADSMSYGLNLRKSDSNPSSDVNEVDPFLKKLRDDMERLPEDVGLNEYEDMPVEDFGRALMAGMGWVEGRGIGRNAKEDTKVKEVTRRTAKEGLGFTGPLPQIPGRGDGRKKPSDHINSERGKSDQVANNGKDKGLHAGKEVRIVGGKEIGMKGKILELRHKGEVAYLRLSNSKEEIKVYTRDLAELGSAEEERCLRKLKELKIRENGNATDKRSSRKDNMEIDKETKPSRRDIGEGRDRKNEVKRERGETKVNDGHGQLPWLTSHIRVRIISKHIKGGRLYLKKGEVVDMAGPTTCDIKIDESRELIQGVDQGSLETAIPKRGGPVLILCGKHKGVYGTLVERDTEEETGVVQDADSRALINVRLEQIAEYMGDPSYIGY</sequence>
<dbReference type="SMART" id="SM00739">
    <property type="entry name" value="KOW"/>
    <property type="match status" value="2"/>
</dbReference>
<feature type="region of interest" description="Disordered" evidence="4">
    <location>
        <begin position="1"/>
        <end position="35"/>
    </location>
</feature>
<dbReference type="SMART" id="SM00443">
    <property type="entry name" value="G_patch"/>
    <property type="match status" value="1"/>
</dbReference>
<feature type="compositionally biased region" description="Basic and acidic residues" evidence="4">
    <location>
        <begin position="307"/>
        <end position="355"/>
    </location>
</feature>
<dbReference type="InterPro" id="IPR005824">
    <property type="entry name" value="KOW"/>
</dbReference>
<dbReference type="GO" id="GO:0005681">
    <property type="term" value="C:spliceosomal complex"/>
    <property type="evidence" value="ECO:0007669"/>
    <property type="project" value="TreeGrafter"/>
</dbReference>
<feature type="compositionally biased region" description="Basic and acidic residues" evidence="4">
    <location>
        <begin position="231"/>
        <end position="240"/>
    </location>
</feature>
<organism evidence="6 7">
    <name type="scientific">Oldenlandia corymbosa var. corymbosa</name>
    <dbReference type="NCBI Taxonomy" id="529605"/>
    <lineage>
        <taxon>Eukaryota</taxon>
        <taxon>Viridiplantae</taxon>
        <taxon>Streptophyta</taxon>
        <taxon>Embryophyta</taxon>
        <taxon>Tracheophyta</taxon>
        <taxon>Spermatophyta</taxon>
        <taxon>Magnoliopsida</taxon>
        <taxon>eudicotyledons</taxon>
        <taxon>Gunneridae</taxon>
        <taxon>Pentapetalae</taxon>
        <taxon>asterids</taxon>
        <taxon>lamiids</taxon>
        <taxon>Gentianales</taxon>
        <taxon>Rubiaceae</taxon>
        <taxon>Rubioideae</taxon>
        <taxon>Spermacoceae</taxon>
        <taxon>Hedyotis-Oldenlandia complex</taxon>
        <taxon>Oldenlandia</taxon>
    </lineage>
</organism>
<reference evidence="6" key="1">
    <citation type="submission" date="2023-03" db="EMBL/GenBank/DDBJ databases">
        <authorList>
            <person name="Julca I."/>
        </authorList>
    </citation>
    <scope>NUCLEOTIDE SEQUENCE</scope>
</reference>
<dbReference type="EMBL" id="OX459124">
    <property type="protein sequence ID" value="CAI9111913.1"/>
    <property type="molecule type" value="Genomic_DNA"/>
</dbReference>
<dbReference type="InterPro" id="IPR026822">
    <property type="entry name" value="Spp2/MOS2_G-patch"/>
</dbReference>
<comment type="subcellular location">
    <subcellularLocation>
        <location evidence="1">Nucleus</location>
    </subcellularLocation>
</comment>
<evidence type="ECO:0000256" key="4">
    <source>
        <dbReference type="SAM" id="MobiDB-lite"/>
    </source>
</evidence>
<dbReference type="PANTHER" id="PTHR15818">
    <property type="entry name" value="G PATCH AND KOW-CONTAINING"/>
    <property type="match status" value="1"/>
</dbReference>
<dbReference type="Pfam" id="PF12656">
    <property type="entry name" value="G-patch_2"/>
    <property type="match status" value="1"/>
</dbReference>
<dbReference type="Gene3D" id="2.30.30.140">
    <property type="match status" value="1"/>
</dbReference>
<evidence type="ECO:0000256" key="3">
    <source>
        <dbReference type="ARBA" id="ARBA00023242"/>
    </source>
</evidence>
<evidence type="ECO:0000256" key="1">
    <source>
        <dbReference type="ARBA" id="ARBA00004123"/>
    </source>
</evidence>
<evidence type="ECO:0000259" key="5">
    <source>
        <dbReference type="PROSITE" id="PS50174"/>
    </source>
</evidence>
<feature type="region of interest" description="Disordered" evidence="4">
    <location>
        <begin position="94"/>
        <end position="125"/>
    </location>
</feature>
<proteinExistence type="inferred from homology"/>
<dbReference type="PROSITE" id="PS50174">
    <property type="entry name" value="G_PATCH"/>
    <property type="match status" value="1"/>
</dbReference>
<dbReference type="Pfam" id="PF25088">
    <property type="entry name" value="GPKOW_C"/>
    <property type="match status" value="1"/>
</dbReference>
<accession>A0AAV1DZ24</accession>
<dbReference type="AlphaFoldDB" id="A0AAV1DZ24"/>
<comment type="similarity">
    <text evidence="2">Belongs to the MOS2 family.</text>
</comment>
<keyword evidence="7" id="KW-1185">Reference proteome</keyword>
<dbReference type="PANTHER" id="PTHR15818:SF2">
    <property type="entry name" value="G-PATCH DOMAIN AND KOW MOTIFS-CONTAINING PROTEIN"/>
    <property type="match status" value="1"/>
</dbReference>
<dbReference type="InterPro" id="IPR000467">
    <property type="entry name" value="G_patch_dom"/>
</dbReference>
<dbReference type="Proteomes" id="UP001161247">
    <property type="component" value="Chromosome 7"/>
</dbReference>
<keyword evidence="3" id="KW-0539">Nucleus</keyword>
<evidence type="ECO:0000256" key="2">
    <source>
        <dbReference type="ARBA" id="ARBA00010966"/>
    </source>
</evidence>
<gene>
    <name evidence="6" type="ORF">OLC1_LOCUS19199</name>
</gene>
<feature type="domain" description="G-patch" evidence="5">
    <location>
        <begin position="153"/>
        <end position="199"/>
    </location>
</feature>
<evidence type="ECO:0000313" key="6">
    <source>
        <dbReference type="EMBL" id="CAI9111913.1"/>
    </source>
</evidence>
<feature type="compositionally biased region" description="Basic and acidic residues" evidence="4">
    <location>
        <begin position="207"/>
        <end position="224"/>
    </location>
</feature>
<protein>
    <submittedName>
        <fullName evidence="6">OLC1v1012256C1</fullName>
    </submittedName>
</protein>
<feature type="region of interest" description="Disordered" evidence="4">
    <location>
        <begin position="307"/>
        <end position="357"/>
    </location>
</feature>
<dbReference type="GO" id="GO:0000398">
    <property type="term" value="P:mRNA splicing, via spliceosome"/>
    <property type="evidence" value="ECO:0007669"/>
    <property type="project" value="InterPro"/>
</dbReference>
<name>A0AAV1DZ24_OLDCO</name>
<feature type="compositionally biased region" description="Polar residues" evidence="4">
    <location>
        <begin position="1"/>
        <end position="20"/>
    </location>
</feature>